<organism evidence="1 2">
    <name type="scientific">Arthrobacter phage Circum</name>
    <dbReference type="NCBI Taxonomy" id="1772295"/>
    <lineage>
        <taxon>Viruses</taxon>
        <taxon>Duplodnaviria</taxon>
        <taxon>Heunggongvirae</taxon>
        <taxon>Uroviricota</taxon>
        <taxon>Caudoviricetes</taxon>
        <taxon>Mudcatvirus</taxon>
        <taxon>Mudcatvirus circum</taxon>
    </lineage>
</organism>
<gene>
    <name evidence="1" type="primary">82</name>
    <name evidence="1" type="ORF">CIRCUM_82</name>
</gene>
<sequence length="68" mass="7903">MIPVRFEWDQSRRFGCEDPLPVTTEMPFVPGVGTEIEDDITGFNWQVTRVAWIVAKEPEQEHLIIFVV</sequence>
<reference evidence="1 2" key="1">
    <citation type="submission" date="2015-11" db="EMBL/GenBank/DDBJ databases">
        <authorList>
            <person name="Aziz R.M."/>
            <person name="Carl E.L."/>
            <person name="Farooq M.A."/>
            <person name="Gal B."/>
            <person name="Garcia Martinez K."/>
            <person name="Mathew K.J."/>
            <person name="Obando D.J."/>
            <person name="Robinson K.M."/>
            <person name="Robinson M.D."/>
            <person name="Sanders L.M."/>
            <person name="Silva M.P."/>
            <person name="Tasnim L."/>
            <person name="Vo M."/>
            <person name="Vo Q.D."/>
            <person name="Simon S.E."/>
            <person name="Hughes L.E."/>
            <person name="Benjamin R.C."/>
            <person name="Bradley K.W."/>
            <person name="Asai D.J."/>
            <person name="Bowman C.A."/>
            <person name="Russell D.A."/>
            <person name="Pope W.H."/>
            <person name="Jacobs-Sera D."/>
            <person name="Hendrix R.W."/>
            <person name="Hatfull G.F."/>
        </authorList>
    </citation>
    <scope>NUCLEOTIDE SEQUENCE [LARGE SCALE GENOMIC DNA]</scope>
</reference>
<evidence type="ECO:0000313" key="1">
    <source>
        <dbReference type="EMBL" id="ALY08765.1"/>
    </source>
</evidence>
<dbReference type="RefSeq" id="YP_009603171.1">
    <property type="nucleotide sequence ID" value="NC_041948.1"/>
</dbReference>
<name>A0A0U4B232_9CAUD</name>
<protein>
    <submittedName>
        <fullName evidence="1">Uncharacterized protein</fullName>
    </submittedName>
</protein>
<keyword evidence="2" id="KW-1185">Reference proteome</keyword>
<dbReference type="EMBL" id="KU160642">
    <property type="protein sequence ID" value="ALY08765.1"/>
    <property type="molecule type" value="Genomic_DNA"/>
</dbReference>
<evidence type="ECO:0000313" key="2">
    <source>
        <dbReference type="Proteomes" id="UP000222527"/>
    </source>
</evidence>
<dbReference type="Proteomes" id="UP000222527">
    <property type="component" value="Segment"/>
</dbReference>
<dbReference type="KEGG" id="vg:40079036"/>
<accession>A0A0U4B232</accession>
<dbReference type="GeneID" id="40079036"/>
<dbReference type="OrthoDB" id="35092at10239"/>
<proteinExistence type="predicted"/>